<dbReference type="Pfam" id="PF02565">
    <property type="entry name" value="RecO_C"/>
    <property type="match status" value="1"/>
</dbReference>
<dbReference type="PANTHER" id="PTHR33991:SF1">
    <property type="entry name" value="DNA REPAIR PROTEIN RECO"/>
    <property type="match status" value="1"/>
</dbReference>
<gene>
    <name evidence="4 6" type="primary">recO</name>
    <name evidence="6" type="ORF">CAXC1_80059</name>
</gene>
<dbReference type="RefSeq" id="WP_338364962.1">
    <property type="nucleotide sequence ID" value="NZ_CAWVOK010000034.1"/>
</dbReference>
<dbReference type="InterPro" id="IPR012340">
    <property type="entry name" value="NA-bd_OB-fold"/>
</dbReference>
<dbReference type="InterPro" id="IPR003717">
    <property type="entry name" value="RecO"/>
</dbReference>
<dbReference type="HAMAP" id="MF_00201">
    <property type="entry name" value="RecO"/>
    <property type="match status" value="1"/>
</dbReference>
<evidence type="ECO:0000259" key="5">
    <source>
        <dbReference type="Pfam" id="PF11967"/>
    </source>
</evidence>
<evidence type="ECO:0000256" key="2">
    <source>
        <dbReference type="ARBA" id="ARBA00023172"/>
    </source>
</evidence>
<dbReference type="InterPro" id="IPR022572">
    <property type="entry name" value="DNA_rep/recomb_RecO_N"/>
</dbReference>
<dbReference type="SUPFAM" id="SSF57863">
    <property type="entry name" value="ArfGap/RecO-like zinc finger"/>
    <property type="match status" value="1"/>
</dbReference>
<proteinExistence type="inferred from homology"/>
<dbReference type="InterPro" id="IPR037278">
    <property type="entry name" value="ARFGAP/RecO"/>
</dbReference>
<keyword evidence="1 4" id="KW-0227">DNA damage</keyword>
<keyword evidence="2 4" id="KW-0233">DNA recombination</keyword>
<comment type="caution">
    <text evidence="6">The sequence shown here is derived from an EMBL/GenBank/DDBJ whole genome shotgun (WGS) entry which is preliminary data.</text>
</comment>
<evidence type="ECO:0000256" key="4">
    <source>
        <dbReference type="HAMAP-Rule" id="MF_00201"/>
    </source>
</evidence>
<dbReference type="Pfam" id="PF11967">
    <property type="entry name" value="RecO_N"/>
    <property type="match status" value="1"/>
</dbReference>
<comment type="similarity">
    <text evidence="4">Belongs to the RecO family.</text>
</comment>
<evidence type="ECO:0000313" key="6">
    <source>
        <dbReference type="EMBL" id="CAK8163601.1"/>
    </source>
</evidence>
<keyword evidence="3 4" id="KW-0234">DNA repair</keyword>
<protein>
    <recommendedName>
        <fullName evidence="4">DNA repair protein RecO</fullName>
    </recommendedName>
    <alternativeName>
        <fullName evidence="4">Recombination protein O</fullName>
    </alternativeName>
</protein>
<evidence type="ECO:0000313" key="7">
    <source>
        <dbReference type="Proteomes" id="UP001314181"/>
    </source>
</evidence>
<sequence length="239" mass="27446">MFIEDEGLIINIVKYADNKKIIKVFTANNGMRSFVIRFSKKNHNTAQIGSLINIQWRNNTKNLIFALHEQKQSAIHNIIQNYHGIILLNALIDILNTTIVEQNIHRDSLYKSIKQILNSNIDNDHDYYKQLVNYCNFEIILLKDSGYALSLDKCAVSGSTTGLKYISPKSGCAVTEKFGRPYKDKLFTYPVILQGIEADADNIKETLIMLRYFITKQILQPNNKQIPKNRLILEQLLAI</sequence>
<dbReference type="Proteomes" id="UP001314181">
    <property type="component" value="Unassembled WGS sequence"/>
</dbReference>
<evidence type="ECO:0000256" key="1">
    <source>
        <dbReference type="ARBA" id="ARBA00022763"/>
    </source>
</evidence>
<dbReference type="EMBL" id="CAWVOK010000034">
    <property type="protein sequence ID" value="CAK8163601.1"/>
    <property type="molecule type" value="Genomic_DNA"/>
</dbReference>
<evidence type="ECO:0000256" key="3">
    <source>
        <dbReference type="ARBA" id="ARBA00023204"/>
    </source>
</evidence>
<comment type="function">
    <text evidence="4">Involved in DNA repair and RecF pathway recombination.</text>
</comment>
<dbReference type="Gene3D" id="2.40.50.140">
    <property type="entry name" value="Nucleic acid-binding proteins"/>
    <property type="match status" value="1"/>
</dbReference>
<reference evidence="6 7" key="1">
    <citation type="submission" date="2024-01" db="EMBL/GenBank/DDBJ databases">
        <authorList>
            <person name="Kunselman E."/>
        </authorList>
    </citation>
    <scope>NUCLEOTIDE SEQUENCE [LARGE SCALE GENOMIC DNA]</scope>
    <source>
        <strain evidence="6">2 abalone samples</strain>
    </source>
</reference>
<dbReference type="NCBIfam" id="TIGR00613">
    <property type="entry name" value="reco"/>
    <property type="match status" value="1"/>
</dbReference>
<feature type="domain" description="DNA replication/recombination mediator RecO N-terminal" evidence="5">
    <location>
        <begin position="1"/>
        <end position="63"/>
    </location>
</feature>
<name>A0ABM9N9E4_9RICK</name>
<keyword evidence="7" id="KW-1185">Reference proteome</keyword>
<accession>A0ABM9N9E4</accession>
<dbReference type="PANTHER" id="PTHR33991">
    <property type="entry name" value="DNA REPAIR PROTEIN RECO"/>
    <property type="match status" value="1"/>
</dbReference>
<organism evidence="6 7">
    <name type="scientific">Candidatus Xenohaliotis californiensis</name>
    <dbReference type="NCBI Taxonomy" id="84677"/>
    <lineage>
        <taxon>Bacteria</taxon>
        <taxon>Pseudomonadati</taxon>
        <taxon>Pseudomonadota</taxon>
        <taxon>Alphaproteobacteria</taxon>
        <taxon>Rickettsiales</taxon>
        <taxon>Anaplasmataceae</taxon>
        <taxon>Candidatus Xenohaliotis</taxon>
    </lineage>
</organism>